<accession>D1C160</accession>
<dbReference type="AlphaFoldDB" id="D1C160"/>
<dbReference type="HOGENOM" id="CLU_119412_1_2_0"/>
<dbReference type="KEGG" id="sti:Sthe_0539"/>
<organism evidence="3 4">
    <name type="scientific">Sphaerobacter thermophilus (strain ATCC 49802 / DSM 20745 / KCCM 41009 / NCIMB 13125 / S 6022)</name>
    <dbReference type="NCBI Taxonomy" id="479434"/>
    <lineage>
        <taxon>Bacteria</taxon>
        <taxon>Pseudomonadati</taxon>
        <taxon>Thermomicrobiota</taxon>
        <taxon>Thermomicrobia</taxon>
        <taxon>Sphaerobacterales</taxon>
        <taxon>Sphaerobacterineae</taxon>
        <taxon>Sphaerobacteraceae</taxon>
        <taxon>Sphaerobacter</taxon>
    </lineage>
</organism>
<feature type="domain" description="ChsH2 C-terminal OB-fold" evidence="1">
    <location>
        <begin position="56"/>
        <end position="122"/>
    </location>
</feature>
<dbReference type="RefSeq" id="WP_012871024.1">
    <property type="nucleotide sequence ID" value="NC_013523.1"/>
</dbReference>
<evidence type="ECO:0000313" key="4">
    <source>
        <dbReference type="Proteomes" id="UP000002027"/>
    </source>
</evidence>
<dbReference type="EMBL" id="CP001823">
    <property type="protein sequence ID" value="ACZ37977.1"/>
    <property type="molecule type" value="Genomic_DNA"/>
</dbReference>
<protein>
    <recommendedName>
        <fullName evidence="5">DUF35 domain-containing protein</fullName>
    </recommendedName>
</protein>
<evidence type="ECO:0008006" key="5">
    <source>
        <dbReference type="Google" id="ProtNLM"/>
    </source>
</evidence>
<reference evidence="3 4" key="2">
    <citation type="journal article" date="2010" name="Stand. Genomic Sci.">
        <title>Complete genome sequence of Desulfohalobium retbaense type strain (HR(100)).</title>
        <authorList>
            <person name="Spring S."/>
            <person name="Nolan M."/>
            <person name="Lapidus A."/>
            <person name="Glavina Del Rio T."/>
            <person name="Copeland A."/>
            <person name="Tice H."/>
            <person name="Cheng J.F."/>
            <person name="Lucas S."/>
            <person name="Land M."/>
            <person name="Chen F."/>
            <person name="Bruce D."/>
            <person name="Goodwin L."/>
            <person name="Pitluck S."/>
            <person name="Ivanova N."/>
            <person name="Mavromatis K."/>
            <person name="Mikhailova N."/>
            <person name="Pati A."/>
            <person name="Chen A."/>
            <person name="Palaniappan K."/>
            <person name="Hauser L."/>
            <person name="Chang Y.J."/>
            <person name="Jeffries C.D."/>
            <person name="Munk C."/>
            <person name="Kiss H."/>
            <person name="Chain P."/>
            <person name="Han C."/>
            <person name="Brettin T."/>
            <person name="Detter J.C."/>
            <person name="Schuler E."/>
            <person name="Goker M."/>
            <person name="Rohde M."/>
            <person name="Bristow J."/>
            <person name="Eisen J.A."/>
            <person name="Markowitz V."/>
            <person name="Hugenholtz P."/>
            <person name="Kyrpides N.C."/>
            <person name="Klenk H.P."/>
        </authorList>
    </citation>
    <scope>NUCLEOTIDE SEQUENCE [LARGE SCALE GENOMIC DNA]</scope>
    <source>
        <strain evidence="4">ATCC 49802 / DSM 20745 / S 6022</strain>
    </source>
</reference>
<reference evidence="4" key="1">
    <citation type="submission" date="2009-11" db="EMBL/GenBank/DDBJ databases">
        <title>The complete chromosome 1 of Sphaerobacter thermophilus DSM 20745.</title>
        <authorList>
            <person name="Lucas S."/>
            <person name="Copeland A."/>
            <person name="Lapidus A."/>
            <person name="Glavina del Rio T."/>
            <person name="Dalin E."/>
            <person name="Tice H."/>
            <person name="Bruce D."/>
            <person name="Goodwin L."/>
            <person name="Pitluck S."/>
            <person name="Kyrpides N."/>
            <person name="Mavromatis K."/>
            <person name="Ivanova N."/>
            <person name="Mikhailova N."/>
            <person name="LaButti K.M."/>
            <person name="Clum A."/>
            <person name="Sun H.I."/>
            <person name="Brettin T."/>
            <person name="Detter J.C."/>
            <person name="Han C."/>
            <person name="Larimer F."/>
            <person name="Land M."/>
            <person name="Hauser L."/>
            <person name="Markowitz V."/>
            <person name="Cheng J.F."/>
            <person name="Hugenholtz P."/>
            <person name="Woyke T."/>
            <person name="Wu D."/>
            <person name="Steenblock K."/>
            <person name="Schneider S."/>
            <person name="Pukall R."/>
            <person name="Goeker M."/>
            <person name="Klenk H.P."/>
            <person name="Eisen J.A."/>
        </authorList>
    </citation>
    <scope>NUCLEOTIDE SEQUENCE [LARGE SCALE GENOMIC DNA]</scope>
    <source>
        <strain evidence="4">ATCC 49802 / DSM 20745 / S 6022</strain>
    </source>
</reference>
<proteinExistence type="predicted"/>
<keyword evidence="4" id="KW-1185">Reference proteome</keyword>
<dbReference type="InterPro" id="IPR022002">
    <property type="entry name" value="ChsH2_Znr"/>
</dbReference>
<dbReference type="InParanoid" id="D1C160"/>
<dbReference type="SUPFAM" id="SSF50249">
    <property type="entry name" value="Nucleic acid-binding proteins"/>
    <property type="match status" value="1"/>
</dbReference>
<dbReference type="eggNOG" id="COG1545">
    <property type="taxonomic scope" value="Bacteria"/>
</dbReference>
<gene>
    <name evidence="3" type="ordered locus">Sthe_0539</name>
</gene>
<dbReference type="Pfam" id="PF12172">
    <property type="entry name" value="zf-ChsH2"/>
    <property type="match status" value="1"/>
</dbReference>
<dbReference type="PANTHER" id="PTHR34075:SF5">
    <property type="entry name" value="BLR3430 PROTEIN"/>
    <property type="match status" value="1"/>
</dbReference>
<feature type="domain" description="ChsH2 rubredoxin-like zinc ribbon" evidence="2">
    <location>
        <begin position="29"/>
        <end position="54"/>
    </location>
</feature>
<dbReference type="PANTHER" id="PTHR34075">
    <property type="entry name" value="BLR3430 PROTEIN"/>
    <property type="match status" value="1"/>
</dbReference>
<evidence type="ECO:0000313" key="3">
    <source>
        <dbReference type="EMBL" id="ACZ37977.1"/>
    </source>
</evidence>
<dbReference type="Gene3D" id="6.10.30.10">
    <property type="match status" value="1"/>
</dbReference>
<evidence type="ECO:0000259" key="2">
    <source>
        <dbReference type="Pfam" id="PF12172"/>
    </source>
</evidence>
<evidence type="ECO:0000259" key="1">
    <source>
        <dbReference type="Pfam" id="PF01796"/>
    </source>
</evidence>
<dbReference type="Proteomes" id="UP000002027">
    <property type="component" value="Chromosome 1"/>
</dbReference>
<dbReference type="InterPro" id="IPR002878">
    <property type="entry name" value="ChsH2_C"/>
</dbReference>
<dbReference type="InterPro" id="IPR052513">
    <property type="entry name" value="Thioester_dehydratase-like"/>
</dbReference>
<dbReference type="STRING" id="479434.Sthe_0539"/>
<sequence>MSTPSKPLPVADPVTAPFWESVRAHAMQIQQCDACERFVFYPRVVCPHCGSRTLTWKPVAGTGVVHAFAIVHRHPNPAFAAEIPYVVALVELDEGVRMMTNLVDVPPDPEVVRVGMPVEVVYDDVTEEVTLPKFRPRSG</sequence>
<name>D1C160_SPHTD</name>
<dbReference type="Pfam" id="PF01796">
    <property type="entry name" value="OB_ChsH2_C"/>
    <property type="match status" value="1"/>
</dbReference>
<dbReference type="InterPro" id="IPR012340">
    <property type="entry name" value="NA-bd_OB-fold"/>
</dbReference>